<protein>
    <submittedName>
        <fullName evidence="2">Uncharacterized protein</fullName>
    </submittedName>
</protein>
<evidence type="ECO:0000313" key="2">
    <source>
        <dbReference type="EMBL" id="MBW0577849.1"/>
    </source>
</evidence>
<evidence type="ECO:0000256" key="1">
    <source>
        <dbReference type="SAM" id="MobiDB-lite"/>
    </source>
</evidence>
<gene>
    <name evidence="2" type="ORF">O181_117564</name>
</gene>
<reference evidence="2" key="1">
    <citation type="submission" date="2021-03" db="EMBL/GenBank/DDBJ databases">
        <title>Draft genome sequence of rust myrtle Austropuccinia psidii MF-1, a brazilian biotype.</title>
        <authorList>
            <person name="Quecine M.C."/>
            <person name="Pachon D.M.R."/>
            <person name="Bonatelli M.L."/>
            <person name="Correr F.H."/>
            <person name="Franceschini L.M."/>
            <person name="Leite T.F."/>
            <person name="Margarido G.R.A."/>
            <person name="Almeida C.A."/>
            <person name="Ferrarezi J.A."/>
            <person name="Labate C.A."/>
        </authorList>
    </citation>
    <scope>NUCLEOTIDE SEQUENCE</scope>
    <source>
        <strain evidence="2">MF-1</strain>
    </source>
</reference>
<feature type="non-terminal residue" evidence="2">
    <location>
        <position position="1"/>
    </location>
</feature>
<dbReference type="EMBL" id="AVOT02101526">
    <property type="protein sequence ID" value="MBW0577849.1"/>
    <property type="molecule type" value="Genomic_DNA"/>
</dbReference>
<name>A0A9Q3PXM2_9BASI</name>
<proteinExistence type="predicted"/>
<keyword evidence="3" id="KW-1185">Reference proteome</keyword>
<feature type="region of interest" description="Disordered" evidence="1">
    <location>
        <begin position="62"/>
        <end position="94"/>
    </location>
</feature>
<dbReference type="Proteomes" id="UP000765509">
    <property type="component" value="Unassembled WGS sequence"/>
</dbReference>
<accession>A0A9Q3PXM2</accession>
<evidence type="ECO:0000313" key="3">
    <source>
        <dbReference type="Proteomes" id="UP000765509"/>
    </source>
</evidence>
<comment type="caution">
    <text evidence="2">The sequence shown here is derived from an EMBL/GenBank/DDBJ whole genome shotgun (WGS) entry which is preliminary data.</text>
</comment>
<organism evidence="2 3">
    <name type="scientific">Austropuccinia psidii MF-1</name>
    <dbReference type="NCBI Taxonomy" id="1389203"/>
    <lineage>
        <taxon>Eukaryota</taxon>
        <taxon>Fungi</taxon>
        <taxon>Dikarya</taxon>
        <taxon>Basidiomycota</taxon>
        <taxon>Pucciniomycotina</taxon>
        <taxon>Pucciniomycetes</taxon>
        <taxon>Pucciniales</taxon>
        <taxon>Sphaerophragmiaceae</taxon>
        <taxon>Austropuccinia</taxon>
    </lineage>
</organism>
<dbReference type="AlphaFoldDB" id="A0A9Q3PXM2"/>
<sequence length="153" mass="17404">MDFCTCSSCRNYKVKTSDGQTHEGLYVDCSMRIRHWAKISTQQDESVNNNYFIKTSLSHQEKLTTQHSTDNEESASSSEETKSNHHTNNTKIIFIPSPNQPDMITINNVMKPLVDEFNQFKNGIKVYTPNYPHGQKVIVKLVALIGDIVATHK</sequence>